<dbReference type="RefSeq" id="WP_106527210.1">
    <property type="nucleotide sequence ID" value="NZ_PYAW01000001.1"/>
</dbReference>
<dbReference type="AlphaFoldDB" id="A0A2P8HUX0"/>
<protein>
    <submittedName>
        <fullName evidence="2">Uncharacterized protein</fullName>
    </submittedName>
</protein>
<evidence type="ECO:0000313" key="3">
    <source>
        <dbReference type="Proteomes" id="UP000240971"/>
    </source>
</evidence>
<name>A0A2P8HUX0_CHINA</name>
<feature type="chain" id="PRO_5015199270" evidence="1">
    <location>
        <begin position="21"/>
        <end position="151"/>
    </location>
</feature>
<dbReference type="EMBL" id="PYAW01000001">
    <property type="protein sequence ID" value="PSL50026.1"/>
    <property type="molecule type" value="Genomic_DNA"/>
</dbReference>
<feature type="signal peptide" evidence="1">
    <location>
        <begin position="1"/>
        <end position="20"/>
    </location>
</feature>
<comment type="caution">
    <text evidence="2">The sequence shown here is derived from an EMBL/GenBank/DDBJ whole genome shotgun (WGS) entry which is preliminary data.</text>
</comment>
<dbReference type="OrthoDB" id="680535at2"/>
<sequence length="151" mass="16307">MISAKSTVAALLCLSLFSIACKKDKGAQVKSDYLDITTGGFSVMKSNPGVYRITASAAYKVQDNGHLTQLSDALSDSLIPYFKIFPLQQLIAEGGKSFSLGGAADMPFWTFTSKGSANDTARVFYIDFGGGPVYMKGYLEKINQTFINCKL</sequence>
<keyword evidence="3" id="KW-1185">Reference proteome</keyword>
<accession>A0A2P8HUX0</accession>
<organism evidence="2 3">
    <name type="scientific">Chitinophaga niastensis</name>
    <dbReference type="NCBI Taxonomy" id="536980"/>
    <lineage>
        <taxon>Bacteria</taxon>
        <taxon>Pseudomonadati</taxon>
        <taxon>Bacteroidota</taxon>
        <taxon>Chitinophagia</taxon>
        <taxon>Chitinophagales</taxon>
        <taxon>Chitinophagaceae</taxon>
        <taxon>Chitinophaga</taxon>
    </lineage>
</organism>
<dbReference type="PROSITE" id="PS51257">
    <property type="entry name" value="PROKAR_LIPOPROTEIN"/>
    <property type="match status" value="1"/>
</dbReference>
<evidence type="ECO:0000313" key="2">
    <source>
        <dbReference type="EMBL" id="PSL50026.1"/>
    </source>
</evidence>
<gene>
    <name evidence="2" type="ORF">CLV51_1011369</name>
</gene>
<reference evidence="2 3" key="1">
    <citation type="submission" date="2018-03" db="EMBL/GenBank/DDBJ databases">
        <title>Genomic Encyclopedia of Archaeal and Bacterial Type Strains, Phase II (KMG-II): from individual species to whole genera.</title>
        <authorList>
            <person name="Goeker M."/>
        </authorList>
    </citation>
    <scope>NUCLEOTIDE SEQUENCE [LARGE SCALE GENOMIC DNA]</scope>
    <source>
        <strain evidence="2 3">DSM 24859</strain>
    </source>
</reference>
<dbReference type="Proteomes" id="UP000240971">
    <property type="component" value="Unassembled WGS sequence"/>
</dbReference>
<keyword evidence="1" id="KW-0732">Signal</keyword>
<proteinExistence type="predicted"/>
<evidence type="ECO:0000256" key="1">
    <source>
        <dbReference type="SAM" id="SignalP"/>
    </source>
</evidence>